<feature type="non-terminal residue" evidence="2">
    <location>
        <position position="1"/>
    </location>
</feature>
<evidence type="ECO:0000313" key="2">
    <source>
        <dbReference type="EMBL" id="JAI14933.1"/>
    </source>
</evidence>
<dbReference type="InterPro" id="IPR007991">
    <property type="entry name" value="RNA_pol_I_trans_ini_fac_RRN3"/>
</dbReference>
<protein>
    <submittedName>
        <fullName evidence="2">Putative rna polymerase i-specific transcription initiation factor rrn3-like protein</fullName>
    </submittedName>
</protein>
<reference evidence="2" key="1">
    <citation type="journal article" date="2015" name="Insect Biochem. Mol. Biol.">
        <title>An insight into the sialome of the horse fly, Tabanus bromius.</title>
        <authorList>
            <person name="Ribeiro J.M."/>
            <person name="Kazimirova M."/>
            <person name="Takac P."/>
            <person name="Andersen J.F."/>
            <person name="Francischetti I.M."/>
        </authorList>
    </citation>
    <scope>NUCLEOTIDE SEQUENCE</scope>
</reference>
<dbReference type="Pfam" id="PF05327">
    <property type="entry name" value="RRN3"/>
    <property type="match status" value="1"/>
</dbReference>
<dbReference type="GO" id="GO:0001181">
    <property type="term" value="F:RNA polymerase I general transcription initiation factor activity"/>
    <property type="evidence" value="ECO:0007669"/>
    <property type="project" value="InterPro"/>
</dbReference>
<dbReference type="GO" id="GO:0001042">
    <property type="term" value="F:RNA polymerase I core binding"/>
    <property type="evidence" value="ECO:0007669"/>
    <property type="project" value="TreeGrafter"/>
</dbReference>
<dbReference type="GO" id="GO:0005634">
    <property type="term" value="C:nucleus"/>
    <property type="evidence" value="ECO:0007669"/>
    <property type="project" value="TreeGrafter"/>
</dbReference>
<name>A0A0K8TL75_TABBR</name>
<dbReference type="PANTHER" id="PTHR12790">
    <property type="entry name" value="TRANSCRIPTION INITIATION FACTOR IA RRN3"/>
    <property type="match status" value="1"/>
</dbReference>
<dbReference type="PANTHER" id="PTHR12790:SF0">
    <property type="entry name" value="RNA POLYMERASE I-SPECIFIC TRANSCRIPTION INITIATION FACTOR RRN3-RELATED"/>
    <property type="match status" value="1"/>
</dbReference>
<dbReference type="EMBL" id="GDAI01002670">
    <property type="protein sequence ID" value="JAI14933.1"/>
    <property type="molecule type" value="mRNA"/>
</dbReference>
<keyword evidence="2" id="KW-0396">Initiation factor</keyword>
<comment type="similarity">
    <text evidence="1">Belongs to the RRN3 family.</text>
</comment>
<evidence type="ECO:0000256" key="1">
    <source>
        <dbReference type="ARBA" id="ARBA00010098"/>
    </source>
</evidence>
<feature type="non-terminal residue" evidence="2">
    <location>
        <position position="574"/>
    </location>
</feature>
<dbReference type="GO" id="GO:0006361">
    <property type="term" value="P:transcription initiation at RNA polymerase I promoter"/>
    <property type="evidence" value="ECO:0007669"/>
    <property type="project" value="InterPro"/>
</dbReference>
<accession>A0A0K8TL75</accession>
<dbReference type="AlphaFoldDB" id="A0A0K8TL75"/>
<sequence length="574" mass="66356">SSILRNSYSNAEREKAKVACLNRVRFSFQKNVTIREVVEAVSRNEYDKYNDFVSYLKKEELEDEEFLKIITESRQFVQSMGPKLSELIKVLLSLNWLDRNQEIAQGYGNFFMDLLVAHPSYAHFGVSRLIAPWLDSDKAGPLDFSDDTTDSPARKRLVLTHSLMLRALSVIPMVYDVVLDCINNSFPYFKRPSRMISCYVQNLLHLQEYSPSLTTHVFNIIVRKMLDMDVNAPRSEILETESEDENLDKLIDAPMKHPIAETLDCVMQIVLEFIDSSVKASENPQSTNTRDVQFIFKMFITMFDEIILPSHNTHHIQFLVFYLCSFKTALAKQFLELLWNKINDPNLSSAIRQASAGYLSGFLARAKYIPEDLLKEYLMKLCSFAHNYIQRCDSVISNSSLKANVVFYSVCQAVFYLIAFRSRDLTNHKKNLVFLQTLQLSGLVSSNLNPLRVCLPDVATAFASVTRSHQLAYCHTILEKNARRRLATVYDNDMGKPQEYLETFFPFDPYLLEKSGKYITPIYVQYQFTEAEERIPHSHSRKRTDSFAQIMDDIDDFIVDKKLRLSESENDRNL</sequence>
<dbReference type="GO" id="GO:0003743">
    <property type="term" value="F:translation initiation factor activity"/>
    <property type="evidence" value="ECO:0007669"/>
    <property type="project" value="UniProtKB-KW"/>
</dbReference>
<organism evidence="2">
    <name type="scientific">Tabanus bromius</name>
    <name type="common">Band-eyed brown horse fly</name>
    <dbReference type="NCBI Taxonomy" id="304241"/>
    <lineage>
        <taxon>Eukaryota</taxon>
        <taxon>Metazoa</taxon>
        <taxon>Ecdysozoa</taxon>
        <taxon>Arthropoda</taxon>
        <taxon>Hexapoda</taxon>
        <taxon>Insecta</taxon>
        <taxon>Pterygota</taxon>
        <taxon>Neoptera</taxon>
        <taxon>Endopterygota</taxon>
        <taxon>Diptera</taxon>
        <taxon>Brachycera</taxon>
        <taxon>Tabanomorpha</taxon>
        <taxon>Tabanoidea</taxon>
        <taxon>Tabanidae</taxon>
        <taxon>Tabanus</taxon>
    </lineage>
</organism>
<keyword evidence="2" id="KW-0648">Protein biosynthesis</keyword>
<proteinExistence type="evidence at transcript level"/>